<proteinExistence type="predicted"/>
<protein>
    <submittedName>
        <fullName evidence="2">Uncharacterized protein</fullName>
    </submittedName>
</protein>
<accession>A0ABQ6LH35</accession>
<feature type="compositionally biased region" description="Gly residues" evidence="1">
    <location>
        <begin position="112"/>
        <end position="123"/>
    </location>
</feature>
<dbReference type="EMBL" id="BSYI01000011">
    <property type="protein sequence ID" value="GMG82605.1"/>
    <property type="molecule type" value="Genomic_DNA"/>
</dbReference>
<keyword evidence="3" id="KW-1185">Reference proteome</keyword>
<evidence type="ECO:0000313" key="3">
    <source>
        <dbReference type="Proteomes" id="UP001239909"/>
    </source>
</evidence>
<name>A0ABQ6LH35_9RHOB</name>
<comment type="caution">
    <text evidence="2">The sequence shown here is derived from an EMBL/GenBank/DDBJ whole genome shotgun (WGS) entry which is preliminary data.</text>
</comment>
<feature type="region of interest" description="Disordered" evidence="1">
    <location>
        <begin position="1"/>
        <end position="123"/>
    </location>
</feature>
<reference evidence="2 3" key="1">
    <citation type="submission" date="2023-04" db="EMBL/GenBank/DDBJ databases">
        <title>Marinoamorphus aggregata gen. nov., sp. Nov., isolate from tissue of brittle star Ophioplocus japonicus.</title>
        <authorList>
            <person name="Kawano K."/>
            <person name="Sawayama S."/>
            <person name="Nakagawa S."/>
        </authorList>
    </citation>
    <scope>NUCLEOTIDE SEQUENCE [LARGE SCALE GENOMIC DNA]</scope>
    <source>
        <strain evidence="2 3">NKW23</strain>
    </source>
</reference>
<feature type="compositionally biased region" description="Low complexity" evidence="1">
    <location>
        <begin position="94"/>
        <end position="108"/>
    </location>
</feature>
<sequence length="123" mass="12324">MNWGSTISCPVAGRGQGQNTPALAAGSVPEEKVPGRQTRNPVVDGKTVAGKCGQRRGALRPLAGGETPRQTGFAGGLRPAAHEIRRGAGGCGGRAPTPAARPSRAFPPLTGRGFGPGAFSGRG</sequence>
<dbReference type="Proteomes" id="UP001239909">
    <property type="component" value="Unassembled WGS sequence"/>
</dbReference>
<evidence type="ECO:0000256" key="1">
    <source>
        <dbReference type="SAM" id="MobiDB-lite"/>
    </source>
</evidence>
<gene>
    <name evidence="2" type="ORF">LNKW23_18180</name>
</gene>
<organism evidence="2 3">
    <name type="scientific">Paralimibaculum aggregatum</name>
    <dbReference type="NCBI Taxonomy" id="3036245"/>
    <lineage>
        <taxon>Bacteria</taxon>
        <taxon>Pseudomonadati</taxon>
        <taxon>Pseudomonadota</taxon>
        <taxon>Alphaproteobacteria</taxon>
        <taxon>Rhodobacterales</taxon>
        <taxon>Paracoccaceae</taxon>
        <taxon>Paralimibaculum</taxon>
    </lineage>
</organism>
<evidence type="ECO:0000313" key="2">
    <source>
        <dbReference type="EMBL" id="GMG82605.1"/>
    </source>
</evidence>